<evidence type="ECO:0000256" key="2">
    <source>
        <dbReference type="ARBA" id="ARBA00022643"/>
    </source>
</evidence>
<dbReference type="RefSeq" id="WP_167487329.1">
    <property type="nucleotide sequence ID" value="NZ_CP046173.1"/>
</dbReference>
<dbReference type="InterPro" id="IPR050172">
    <property type="entry name" value="SsuD_RutA_monooxygenase"/>
</dbReference>
<protein>
    <submittedName>
        <fullName evidence="6">LLM class flavin-dependent oxidoreductase</fullName>
    </submittedName>
</protein>
<name>A0A6G9Z3F0_9NOCA</name>
<keyword evidence="2" id="KW-0288">FMN</keyword>
<dbReference type="GO" id="GO:0008726">
    <property type="term" value="F:alkanesulfonate monooxygenase activity"/>
    <property type="evidence" value="ECO:0007669"/>
    <property type="project" value="TreeGrafter"/>
</dbReference>
<evidence type="ECO:0000256" key="3">
    <source>
        <dbReference type="ARBA" id="ARBA00023002"/>
    </source>
</evidence>
<dbReference type="InterPro" id="IPR036661">
    <property type="entry name" value="Luciferase-like_sf"/>
</dbReference>
<dbReference type="PANTHER" id="PTHR42847">
    <property type="entry name" value="ALKANESULFONATE MONOOXYGENASE"/>
    <property type="match status" value="1"/>
</dbReference>
<feature type="domain" description="Luciferase-like" evidence="5">
    <location>
        <begin position="14"/>
        <end position="244"/>
    </location>
</feature>
<dbReference type="Proteomes" id="UP000500953">
    <property type="component" value="Chromosome"/>
</dbReference>
<gene>
    <name evidence="6" type="ORF">F6W96_18385</name>
</gene>
<dbReference type="EMBL" id="CP046173">
    <property type="protein sequence ID" value="QIS19970.1"/>
    <property type="molecule type" value="Genomic_DNA"/>
</dbReference>
<dbReference type="InterPro" id="IPR019921">
    <property type="entry name" value="Lucif-like_OxRdtase_Rv2161c"/>
</dbReference>
<organism evidence="6 7">
    <name type="scientific">Nocardia terpenica</name>
    <dbReference type="NCBI Taxonomy" id="455432"/>
    <lineage>
        <taxon>Bacteria</taxon>
        <taxon>Bacillati</taxon>
        <taxon>Actinomycetota</taxon>
        <taxon>Actinomycetes</taxon>
        <taxon>Mycobacteriales</taxon>
        <taxon>Nocardiaceae</taxon>
        <taxon>Nocardia</taxon>
    </lineage>
</organism>
<keyword evidence="3" id="KW-0560">Oxidoreductase</keyword>
<dbReference type="GO" id="GO:0046306">
    <property type="term" value="P:alkanesulfonate catabolic process"/>
    <property type="evidence" value="ECO:0007669"/>
    <property type="project" value="TreeGrafter"/>
</dbReference>
<keyword evidence="1" id="KW-0285">Flavoprotein</keyword>
<sequence length="308" mass="33648">MRFAISIPQYMPDATFDASAMRRYLSRAEALGFESAWTQEQVLGSMPHLGPLETLSYAAACTERMRLGTAMLISSVHSPVHLAKSLSTLDQLSHGRLDVGIALGVKGTMFSAFAVDPSSRVSRFAEGIRLMKACWTESEIKFYGRFWQLDGAAMEPKPFQKPGPPIWFGGSHPAAVRRAVRYADAFMGAGSQTTDQFAGQVRILREALRDGGREAAAFPIAKRVYIVIDDNVERARERAVAGLERLYGYWGLTGEMLAPVAVFGSPADCVHGVREVDAAGAELILLNPLDDDAEQMERLAAEVVGMFL</sequence>
<dbReference type="Pfam" id="PF00296">
    <property type="entry name" value="Bac_luciferase"/>
    <property type="match status" value="1"/>
</dbReference>
<accession>A0A6G9Z3F0</accession>
<evidence type="ECO:0000259" key="5">
    <source>
        <dbReference type="Pfam" id="PF00296"/>
    </source>
</evidence>
<evidence type="ECO:0000313" key="7">
    <source>
        <dbReference type="Proteomes" id="UP000500953"/>
    </source>
</evidence>
<evidence type="ECO:0000256" key="4">
    <source>
        <dbReference type="ARBA" id="ARBA00023033"/>
    </source>
</evidence>
<keyword evidence="4" id="KW-0503">Monooxygenase</keyword>
<evidence type="ECO:0000256" key="1">
    <source>
        <dbReference type="ARBA" id="ARBA00022630"/>
    </source>
</evidence>
<dbReference type="Gene3D" id="3.20.20.30">
    <property type="entry name" value="Luciferase-like domain"/>
    <property type="match status" value="1"/>
</dbReference>
<evidence type="ECO:0000313" key="6">
    <source>
        <dbReference type="EMBL" id="QIS19970.1"/>
    </source>
</evidence>
<dbReference type="InterPro" id="IPR011251">
    <property type="entry name" value="Luciferase-like_dom"/>
</dbReference>
<reference evidence="6 7" key="1">
    <citation type="journal article" date="2019" name="ACS Chem. Biol.">
        <title>Identification and Mobilization of a Cryptic Antibiotic Biosynthesis Gene Locus from a Human-Pathogenic Nocardia Isolate.</title>
        <authorList>
            <person name="Herisse M."/>
            <person name="Ishida K."/>
            <person name="Porter J.L."/>
            <person name="Howden B."/>
            <person name="Hertweck C."/>
            <person name="Stinear T.P."/>
            <person name="Pidot S.J."/>
        </authorList>
    </citation>
    <scope>NUCLEOTIDE SEQUENCE [LARGE SCALE GENOMIC DNA]</scope>
    <source>
        <strain evidence="6 7">AUSMDU00012715</strain>
    </source>
</reference>
<dbReference type="AlphaFoldDB" id="A0A6G9Z3F0"/>
<dbReference type="PANTHER" id="PTHR42847:SF4">
    <property type="entry name" value="ALKANESULFONATE MONOOXYGENASE-RELATED"/>
    <property type="match status" value="1"/>
</dbReference>
<dbReference type="NCBIfam" id="TIGR03619">
    <property type="entry name" value="F420_Rv2161c"/>
    <property type="match status" value="1"/>
</dbReference>
<proteinExistence type="predicted"/>
<dbReference type="SUPFAM" id="SSF51679">
    <property type="entry name" value="Bacterial luciferase-like"/>
    <property type="match status" value="1"/>
</dbReference>